<evidence type="ECO:0000313" key="1">
    <source>
        <dbReference type="EMBL" id="EDS00657.1"/>
    </source>
</evidence>
<name>B0MP20_9FIRM</name>
<proteinExistence type="predicted"/>
<dbReference type="AlphaFoldDB" id="B0MP20"/>
<sequence length="40" mass="4755">MVIGYYDKFTIVFLIFKNNCINSLDRAKKSVIIKPEFRTK</sequence>
<reference evidence="1" key="2">
    <citation type="submission" date="2014-06" db="EMBL/GenBank/DDBJ databases">
        <title>Draft genome sequence of Eubacterium siraeum (DSM 15702).</title>
        <authorList>
            <person name="Sudarsanam P."/>
            <person name="Ley R."/>
            <person name="Guruge J."/>
            <person name="Turnbaugh P.J."/>
            <person name="Mahowald M."/>
            <person name="Liep D."/>
            <person name="Gordon J."/>
        </authorList>
    </citation>
    <scope>NUCLEOTIDE SEQUENCE</scope>
    <source>
        <strain evidence="1">DSM 15702</strain>
    </source>
</reference>
<evidence type="ECO:0000313" key="2">
    <source>
        <dbReference type="Proteomes" id="UP000005326"/>
    </source>
</evidence>
<organism evidence="1 2">
    <name type="scientific">[Eubacterium] siraeum DSM 15702</name>
    <dbReference type="NCBI Taxonomy" id="428128"/>
    <lineage>
        <taxon>Bacteria</taxon>
        <taxon>Bacillati</taxon>
        <taxon>Bacillota</taxon>
        <taxon>Clostridia</taxon>
        <taxon>Eubacteriales</taxon>
        <taxon>Oscillospiraceae</taxon>
        <taxon>Oscillospiraceae incertae sedis</taxon>
    </lineage>
</organism>
<reference evidence="1" key="1">
    <citation type="submission" date="2007-10" db="EMBL/GenBank/DDBJ databases">
        <authorList>
            <person name="Fulton L."/>
            <person name="Clifton S."/>
            <person name="Fulton B."/>
            <person name="Xu J."/>
            <person name="Minx P."/>
            <person name="Pepin K.H."/>
            <person name="Johnson M."/>
            <person name="Thiruvilangam P."/>
            <person name="Bhonagiri V."/>
            <person name="Nash W.E."/>
            <person name="Mardis E.R."/>
            <person name="Wilson R.K."/>
        </authorList>
    </citation>
    <scope>NUCLEOTIDE SEQUENCE [LARGE SCALE GENOMIC DNA]</scope>
    <source>
        <strain evidence="1">DSM 15702</strain>
    </source>
</reference>
<dbReference type="EMBL" id="ABCA03000047">
    <property type="protein sequence ID" value="EDS00657.1"/>
    <property type="molecule type" value="Genomic_DNA"/>
</dbReference>
<gene>
    <name evidence="1" type="ORF">EUBSIR_01578</name>
</gene>
<protein>
    <submittedName>
        <fullName evidence="1">Uncharacterized protein</fullName>
    </submittedName>
</protein>
<keyword evidence="2" id="KW-1185">Reference proteome</keyword>
<dbReference type="Proteomes" id="UP000005326">
    <property type="component" value="Unassembled WGS sequence"/>
</dbReference>
<comment type="caution">
    <text evidence="1">The sequence shown here is derived from an EMBL/GenBank/DDBJ whole genome shotgun (WGS) entry which is preliminary data.</text>
</comment>
<accession>B0MP20</accession>